<dbReference type="Proteomes" id="UP000254060">
    <property type="component" value="Unassembled WGS sequence"/>
</dbReference>
<dbReference type="GO" id="GO:0004519">
    <property type="term" value="F:endonuclease activity"/>
    <property type="evidence" value="ECO:0007669"/>
    <property type="project" value="UniProtKB-KW"/>
</dbReference>
<keyword evidence="1" id="KW-0255">Endonuclease</keyword>
<dbReference type="AlphaFoldDB" id="A0A377HIP8"/>
<dbReference type="EMBL" id="UGGP01000003">
    <property type="protein sequence ID" value="STO53306.1"/>
    <property type="molecule type" value="Genomic_DNA"/>
</dbReference>
<keyword evidence="1" id="KW-0378">Hydrolase</keyword>
<sequence length="428" mass="49499">MTKQIVHEDLSIFFFTESERFEGDSTVFPSSFFTKNILTATPSGLMYFNACGIFIEASSTYVIFPKGLITDEMDEASLIDHAGLLVQVFRKYNLKQNVSIQSEAVTSKQIEDSSAVFSLLDLLEDYLSHGPLVRETVIRESGYNGRIDWRQTINKITPLISKDTVHYLPPVIKRKVYERESTIQKIHLRCVADSFRKFGWIYGLGAPEEFFDVPDLDMGQGEILRLLHAELRMTFFDRDIHVIKLMIRYFEEIPTAKSENPDSVFMYSLHFHTVFETMCMSVFNGMNAAEFDIPKPSWHMADGSIKTTSQIPDVLFVEDEELYILDAKYYDYRYTLPGWGDLVKQHFYGFAFEGQYKSIHNIFLLPGAHKEMFDYIGFSIVPMVKVFSESKIYGFTIDCFTLMSLYTTNRFSNSRAELLKKLLQSREI</sequence>
<dbReference type="OrthoDB" id="9811025at2"/>
<dbReference type="RefSeq" id="WP_115336776.1">
    <property type="nucleotide sequence ID" value="NZ_UGGP01000003.1"/>
</dbReference>
<organism evidence="1 2">
    <name type="scientific">Exiguobacterium aurantiacum</name>
    <dbReference type="NCBI Taxonomy" id="33987"/>
    <lineage>
        <taxon>Bacteria</taxon>
        <taxon>Bacillati</taxon>
        <taxon>Bacillota</taxon>
        <taxon>Bacilli</taxon>
        <taxon>Bacillales</taxon>
        <taxon>Bacillales Family XII. Incertae Sedis</taxon>
        <taxon>Exiguobacterium</taxon>
    </lineage>
</organism>
<proteinExistence type="predicted"/>
<name>A0A377HIP8_9BACL</name>
<evidence type="ECO:0000313" key="2">
    <source>
        <dbReference type="Proteomes" id="UP000254060"/>
    </source>
</evidence>
<gene>
    <name evidence="1" type="ORF">NCTC13163_03287</name>
</gene>
<reference evidence="1 2" key="1">
    <citation type="submission" date="2018-06" db="EMBL/GenBank/DDBJ databases">
        <authorList>
            <consortium name="Pathogen Informatics"/>
            <person name="Doyle S."/>
        </authorList>
    </citation>
    <scope>NUCLEOTIDE SEQUENCE [LARGE SCALE GENOMIC DNA]</scope>
    <source>
        <strain evidence="1 2">NCTC13163</strain>
    </source>
</reference>
<evidence type="ECO:0000313" key="1">
    <source>
        <dbReference type="EMBL" id="STO53306.1"/>
    </source>
</evidence>
<accession>A0A377HIP8</accession>
<dbReference type="Pfam" id="PF09563">
    <property type="entry name" value="RE_LlaJI"/>
    <property type="match status" value="1"/>
</dbReference>
<protein>
    <submittedName>
        <fullName evidence="1">LlaJI restriction endonuclease</fullName>
    </submittedName>
</protein>
<dbReference type="InterPro" id="IPR018579">
    <property type="entry name" value="Restrct_endonuc_II_LlaJI"/>
</dbReference>
<keyword evidence="1" id="KW-0540">Nuclease</keyword>